<evidence type="ECO:0000256" key="1">
    <source>
        <dbReference type="ARBA" id="ARBA00009995"/>
    </source>
</evidence>
<evidence type="ECO:0000313" key="5">
    <source>
        <dbReference type="Proteomes" id="UP000091820"/>
    </source>
</evidence>
<keyword evidence="2" id="KW-0328">Glycosyltransferase</keyword>
<protein>
    <recommendedName>
        <fullName evidence="6">UDP-glucuronosyltransferase</fullName>
    </recommendedName>
</protein>
<dbReference type="Gene3D" id="3.40.50.2000">
    <property type="entry name" value="Glycogen Phosphorylase B"/>
    <property type="match status" value="1"/>
</dbReference>
<organism evidence="4 5">
    <name type="scientific">Glossina brevipalpis</name>
    <dbReference type="NCBI Taxonomy" id="37001"/>
    <lineage>
        <taxon>Eukaryota</taxon>
        <taxon>Metazoa</taxon>
        <taxon>Ecdysozoa</taxon>
        <taxon>Arthropoda</taxon>
        <taxon>Hexapoda</taxon>
        <taxon>Insecta</taxon>
        <taxon>Pterygota</taxon>
        <taxon>Neoptera</taxon>
        <taxon>Endopterygota</taxon>
        <taxon>Diptera</taxon>
        <taxon>Brachycera</taxon>
        <taxon>Muscomorpha</taxon>
        <taxon>Hippoboscoidea</taxon>
        <taxon>Glossinidae</taxon>
        <taxon>Glossina</taxon>
    </lineage>
</organism>
<keyword evidence="3" id="KW-0808">Transferase</keyword>
<reference evidence="5" key="1">
    <citation type="submission" date="2014-03" db="EMBL/GenBank/DDBJ databases">
        <authorList>
            <person name="Aksoy S."/>
            <person name="Warren W."/>
            <person name="Wilson R.K."/>
        </authorList>
    </citation>
    <scope>NUCLEOTIDE SEQUENCE [LARGE SCALE GENOMIC DNA]</scope>
    <source>
        <strain evidence="5">IAEA</strain>
    </source>
</reference>
<proteinExistence type="inferred from homology"/>
<dbReference type="STRING" id="37001.A0A1A9WKB9"/>
<name>A0A1A9WKB9_9MUSC</name>
<evidence type="ECO:0008006" key="6">
    <source>
        <dbReference type="Google" id="ProtNLM"/>
    </source>
</evidence>
<evidence type="ECO:0000256" key="2">
    <source>
        <dbReference type="ARBA" id="ARBA00022676"/>
    </source>
</evidence>
<dbReference type="FunFam" id="3.40.50.2000:FF:000050">
    <property type="entry name" value="UDP-glucuronosyltransferase"/>
    <property type="match status" value="1"/>
</dbReference>
<dbReference type="PANTHER" id="PTHR48043:SF114">
    <property type="entry name" value="IP04436P-RELATED"/>
    <property type="match status" value="1"/>
</dbReference>
<dbReference type="CDD" id="cd03784">
    <property type="entry name" value="GT1_Gtf-like"/>
    <property type="match status" value="1"/>
</dbReference>
<comment type="similarity">
    <text evidence="1">Belongs to the UDP-glycosyltransferase family.</text>
</comment>
<accession>A0A1A9WKB9</accession>
<dbReference type="EnsemblMetazoa" id="GBRI022846-RA">
    <property type="protein sequence ID" value="GBRI022846-PA"/>
    <property type="gene ID" value="GBRI022846"/>
</dbReference>
<evidence type="ECO:0000313" key="4">
    <source>
        <dbReference type="EnsemblMetazoa" id="GBRI022846-PA"/>
    </source>
</evidence>
<dbReference type="AlphaFoldDB" id="A0A1A9WKB9"/>
<dbReference type="Proteomes" id="UP000091820">
    <property type="component" value="Unassembled WGS sequence"/>
</dbReference>
<dbReference type="InterPro" id="IPR050271">
    <property type="entry name" value="UDP-glycosyltransferase"/>
</dbReference>
<evidence type="ECO:0000256" key="3">
    <source>
        <dbReference type="ARBA" id="ARBA00022679"/>
    </source>
</evidence>
<dbReference type="InterPro" id="IPR002213">
    <property type="entry name" value="UDP_glucos_trans"/>
</dbReference>
<dbReference type="VEuPathDB" id="VectorBase:GBRI022846"/>
<dbReference type="PANTHER" id="PTHR48043">
    <property type="entry name" value="EG:EG0003.4 PROTEIN-RELATED"/>
    <property type="match status" value="1"/>
</dbReference>
<dbReference type="SUPFAM" id="SSF53756">
    <property type="entry name" value="UDP-Glycosyltransferase/glycogen phosphorylase"/>
    <property type="match status" value="1"/>
</dbReference>
<dbReference type="GO" id="GO:0008194">
    <property type="term" value="F:UDP-glycosyltransferase activity"/>
    <property type="evidence" value="ECO:0007669"/>
    <property type="project" value="InterPro"/>
</dbReference>
<dbReference type="Pfam" id="PF00201">
    <property type="entry name" value="UDPGT"/>
    <property type="match status" value="1"/>
</dbReference>
<keyword evidence="5" id="KW-1185">Reference proteome</keyword>
<reference evidence="4" key="2">
    <citation type="submission" date="2020-05" db="UniProtKB">
        <authorList>
            <consortium name="EnsemblMetazoa"/>
        </authorList>
    </citation>
    <scope>IDENTIFICATION</scope>
    <source>
        <strain evidence="4">IAEA</strain>
    </source>
</reference>
<sequence>MKIDLRFWLIIQQIIALCIAKRILGVFPHYGPSHFKVYYPLLHTLAKRGHNITVITYHRTMESYIFDEWLLKRATGEDTTISLNNLQPSRSWFTLFNEYISLHKEGQESCKTLFESGFIQRALDQHLIRPYDLIITEYFNSDCQLVLPYLMKLPIVGISTCLLMPWHYERLLLPDTPSYIQSEFIGYPEPLKWYQRVENFLQAKILPLLYRYYTNNCDNNLINSYFETLSLDVNTIAKRQTLIVLGNQHYSLMGIRPSTQKFIEVGGIHINEPFLKFDELPKYIEYFLETTTTTNQDVLFISWGSLIKFSTMPDNLVRNIINALHSLDMRIIWKWEDVGNIPTRSKNILFVKWAPQLQLLCHPKINVFWGHGGLLGTTEALYCGKPMLITPIYGDQFVNAYAVQNRKIGLILNYHDLYNTDNIVAILKNITQSGYKHRAEELAEIFRHRENYPMDTAVWWVEDVLKHKSSVETLHSYAVDLDWFVFYSLDTIIIITNVFCDEL</sequence>